<dbReference type="FunFam" id="1.10.8.430:FF:000003">
    <property type="entry name" value="Probable disease resistance protein At5g66910"/>
    <property type="match status" value="1"/>
</dbReference>
<keyword evidence="3" id="KW-0611">Plant defense</keyword>
<feature type="domain" description="NB-ARC" evidence="4">
    <location>
        <begin position="170"/>
        <end position="348"/>
    </location>
</feature>
<reference evidence="8 9" key="1">
    <citation type="journal article" date="2019" name="G3 (Bethesda)">
        <title>Sequencing of a Wild Apple (Malus baccata) Genome Unravels the Differences Between Cultivated and Wild Apple Species Regarding Disease Resistance and Cold Tolerance.</title>
        <authorList>
            <person name="Chen X."/>
        </authorList>
    </citation>
    <scope>NUCLEOTIDE SEQUENCE [LARGE SCALE GENOMIC DNA]</scope>
    <source>
        <strain evidence="9">cv. Shandingzi</strain>
        <tissue evidence="8">Leaves</tissue>
    </source>
</reference>
<evidence type="ECO:0000313" key="9">
    <source>
        <dbReference type="Proteomes" id="UP000315295"/>
    </source>
</evidence>
<evidence type="ECO:0000256" key="1">
    <source>
        <dbReference type="ARBA" id="ARBA00022737"/>
    </source>
</evidence>
<dbReference type="InterPro" id="IPR042197">
    <property type="entry name" value="Apaf_helical"/>
</dbReference>
<dbReference type="FunFam" id="1.10.10.10:FF:000322">
    <property type="entry name" value="Probable disease resistance protein At1g63360"/>
    <property type="match status" value="1"/>
</dbReference>
<evidence type="ECO:0000259" key="4">
    <source>
        <dbReference type="Pfam" id="PF00931"/>
    </source>
</evidence>
<dbReference type="Proteomes" id="UP000315295">
    <property type="component" value="Unassembled WGS sequence"/>
</dbReference>
<dbReference type="InterPro" id="IPR038005">
    <property type="entry name" value="RX-like_CC"/>
</dbReference>
<dbReference type="AlphaFoldDB" id="A0A540N5N0"/>
<dbReference type="InterPro" id="IPR027417">
    <property type="entry name" value="P-loop_NTPase"/>
</dbReference>
<feature type="domain" description="Disease resistance R13L4/SHOC-2-like LRR" evidence="7">
    <location>
        <begin position="599"/>
        <end position="899"/>
    </location>
</feature>
<comment type="caution">
    <text evidence="8">The sequence shown here is derived from an EMBL/GenBank/DDBJ whole genome shotgun (WGS) entry which is preliminary data.</text>
</comment>
<dbReference type="Gene3D" id="1.10.10.10">
    <property type="entry name" value="Winged helix-like DNA-binding domain superfamily/Winged helix DNA-binding domain"/>
    <property type="match status" value="1"/>
</dbReference>
<dbReference type="InterPro" id="IPR058922">
    <property type="entry name" value="WHD_DRP"/>
</dbReference>
<dbReference type="InterPro" id="IPR032675">
    <property type="entry name" value="LRR_dom_sf"/>
</dbReference>
<organism evidence="8 9">
    <name type="scientific">Malus baccata</name>
    <name type="common">Siberian crab apple</name>
    <name type="synonym">Pyrus baccata</name>
    <dbReference type="NCBI Taxonomy" id="106549"/>
    <lineage>
        <taxon>Eukaryota</taxon>
        <taxon>Viridiplantae</taxon>
        <taxon>Streptophyta</taxon>
        <taxon>Embryophyta</taxon>
        <taxon>Tracheophyta</taxon>
        <taxon>Spermatophyta</taxon>
        <taxon>Magnoliopsida</taxon>
        <taxon>eudicotyledons</taxon>
        <taxon>Gunneridae</taxon>
        <taxon>Pentapetalae</taxon>
        <taxon>rosids</taxon>
        <taxon>fabids</taxon>
        <taxon>Rosales</taxon>
        <taxon>Rosaceae</taxon>
        <taxon>Amygdaloideae</taxon>
        <taxon>Maleae</taxon>
        <taxon>Malus</taxon>
    </lineage>
</organism>
<feature type="domain" description="Disease resistance protein winged helix" evidence="6">
    <location>
        <begin position="448"/>
        <end position="523"/>
    </location>
</feature>
<sequence length="938" mass="106874">MAEAVVSMVIEGLTGALVGEVKFLSAVGDQIEHAQIELLLMQGFLKDADAKQEDNKVVRIWVRIIRDAAYDLEDVIESFTLKVALKRGGSLKLVLKRFACIFNEGVNLHKFGSEIESITAKLSKLRSSLQGYNIKQITGTQYEGATSFEKQKEQRQTYPHVIERDVVGLEKDVEILATQLVKEENYPQVVSIWGIGGSGKTTLAKQVYNHNEVVKRHFDCFAWVCVSQQCQGKEVLEDILIKLTRTTQKEERKEISKMKKDQIAEKLCILQKEKKCLVVLDDIWTQDAWNSLKPGFPIGEEIKSRILLTTRKKDVAEIAGGNGFIHESRALDDKESWELFEKIAISGRDQTNSKIDAEKEELGKKMLKHCAGLPLAITVLAGLLARKVTVEEWKTVNKNVDVYIRRGTNLDQEYKGDQEYAGALRVLALSYDELPYRLKLCFLYLGHFPEDYEIPVKRLAQLWIAEGFISSASQGHGSAEVLEDVAYTCLSELVQRCMVQVGTLGSTKKIKTCHLHDLMRDLCLVKAEEEDFLHVVNFTSTITREATIPKVRRLGVYVEEKCVESFTPTRNDHLRSLLFFVDPEYGFSNWKNKFLRSVICNFKLLRVLKFEGIRRKEVELPSNIGNLVHLRFLSLRGGDVRRLPSSLGNLVRLQTLDLRLSRENVNVPNVIWKMKELRHLYLPDWYGGRLKLAALGNLQSLVNVAGADCDLTHLAELTNLRKLFVTGGVKNMEEMMKSTGITFNHLRSLSLFVLSRRVGIPMNMVFSCPRIYKLHLSGKIRDESLEGLQYYQNLTKIRLWDTNLQLESLKILEKIPNLRMLWLGSGSSDENVSEVVVSEEGYPNLEFLSLEYLWGLKSWSIEKGGMPSLRRLSIQGCRELRAVPEGLQHVTTLKELTIRGLYRRFCSRVGEGGEDFYKIQHVPSVIITHIREDDEVDY</sequence>
<name>A0A540N5N0_MALBA</name>
<dbReference type="Gene3D" id="1.10.8.430">
    <property type="entry name" value="Helical domain of apoptotic protease-activating factors"/>
    <property type="match status" value="1"/>
</dbReference>
<gene>
    <name evidence="8" type="ORF">C1H46_008052</name>
</gene>
<feature type="domain" description="Disease resistance N-terminal" evidence="5">
    <location>
        <begin position="5"/>
        <end position="87"/>
    </location>
</feature>
<evidence type="ECO:0008006" key="10">
    <source>
        <dbReference type="Google" id="ProtNLM"/>
    </source>
</evidence>
<dbReference type="STRING" id="106549.A0A540N5N0"/>
<dbReference type="SUPFAM" id="SSF52540">
    <property type="entry name" value="P-loop containing nucleoside triphosphate hydrolases"/>
    <property type="match status" value="1"/>
</dbReference>
<accession>A0A540N5N0</accession>
<dbReference type="PANTHER" id="PTHR23155:SF1185">
    <property type="entry name" value="DISEASE RESISTANCE RPP8-LIKE PROTEIN 3-RELATED"/>
    <property type="match status" value="1"/>
</dbReference>
<evidence type="ECO:0000256" key="3">
    <source>
        <dbReference type="ARBA" id="ARBA00022821"/>
    </source>
</evidence>
<dbReference type="Gene3D" id="3.40.50.300">
    <property type="entry name" value="P-loop containing nucleotide triphosphate hydrolases"/>
    <property type="match status" value="1"/>
</dbReference>
<dbReference type="Pfam" id="PF18052">
    <property type="entry name" value="Rx_N"/>
    <property type="match status" value="1"/>
</dbReference>
<dbReference type="InterPro" id="IPR041118">
    <property type="entry name" value="Rx_N"/>
</dbReference>
<evidence type="ECO:0000259" key="6">
    <source>
        <dbReference type="Pfam" id="PF23559"/>
    </source>
</evidence>
<dbReference type="Gene3D" id="1.20.5.4130">
    <property type="match status" value="1"/>
</dbReference>
<evidence type="ECO:0000256" key="2">
    <source>
        <dbReference type="ARBA" id="ARBA00022741"/>
    </source>
</evidence>
<dbReference type="FunFam" id="3.40.50.300:FF:001091">
    <property type="entry name" value="Probable disease resistance protein At1g61300"/>
    <property type="match status" value="1"/>
</dbReference>
<dbReference type="Pfam" id="PF00931">
    <property type="entry name" value="NB-ARC"/>
    <property type="match status" value="1"/>
</dbReference>
<dbReference type="Gene3D" id="3.80.10.10">
    <property type="entry name" value="Ribonuclease Inhibitor"/>
    <property type="match status" value="1"/>
</dbReference>
<dbReference type="SUPFAM" id="SSF52058">
    <property type="entry name" value="L domain-like"/>
    <property type="match status" value="1"/>
</dbReference>
<keyword evidence="2" id="KW-0547">Nucleotide-binding</keyword>
<dbReference type="InterPro" id="IPR055414">
    <property type="entry name" value="LRR_R13L4/SHOC2-like"/>
</dbReference>
<dbReference type="EMBL" id="VIEB01000105">
    <property type="protein sequence ID" value="TQE06344.1"/>
    <property type="molecule type" value="Genomic_DNA"/>
</dbReference>
<dbReference type="InterPro" id="IPR002182">
    <property type="entry name" value="NB-ARC"/>
</dbReference>
<keyword evidence="9" id="KW-1185">Reference proteome</keyword>
<evidence type="ECO:0000259" key="7">
    <source>
        <dbReference type="Pfam" id="PF23598"/>
    </source>
</evidence>
<dbReference type="PANTHER" id="PTHR23155">
    <property type="entry name" value="DISEASE RESISTANCE PROTEIN RP"/>
    <property type="match status" value="1"/>
</dbReference>
<keyword evidence="1" id="KW-0677">Repeat</keyword>
<dbReference type="InterPro" id="IPR044974">
    <property type="entry name" value="Disease_R_plants"/>
</dbReference>
<dbReference type="GO" id="GO:0098542">
    <property type="term" value="P:defense response to other organism"/>
    <property type="evidence" value="ECO:0007669"/>
    <property type="project" value="TreeGrafter"/>
</dbReference>
<evidence type="ECO:0000259" key="5">
    <source>
        <dbReference type="Pfam" id="PF18052"/>
    </source>
</evidence>
<dbReference type="GO" id="GO:0043531">
    <property type="term" value="F:ADP binding"/>
    <property type="evidence" value="ECO:0007669"/>
    <property type="project" value="InterPro"/>
</dbReference>
<dbReference type="PRINTS" id="PR00364">
    <property type="entry name" value="DISEASERSIST"/>
</dbReference>
<evidence type="ECO:0000313" key="8">
    <source>
        <dbReference type="EMBL" id="TQE06344.1"/>
    </source>
</evidence>
<protein>
    <recommendedName>
        <fullName evidence="10">AAA+ ATPase domain-containing protein</fullName>
    </recommendedName>
</protein>
<dbReference type="InterPro" id="IPR036388">
    <property type="entry name" value="WH-like_DNA-bd_sf"/>
</dbReference>
<dbReference type="Pfam" id="PF23559">
    <property type="entry name" value="WHD_DRP"/>
    <property type="match status" value="1"/>
</dbReference>
<dbReference type="Pfam" id="PF23598">
    <property type="entry name" value="LRR_14"/>
    <property type="match status" value="1"/>
</dbReference>
<dbReference type="CDD" id="cd14798">
    <property type="entry name" value="RX-CC_like"/>
    <property type="match status" value="1"/>
</dbReference>
<proteinExistence type="predicted"/>